<sequence>MPWTPVATNARLVFRLQFCSHSSVAPVTLAHGATGDESITKRRNQSCEDPKRGLTHTEYPGSTSRQHSLMPFHSGKKRGEKKTEKQ</sequence>
<organism evidence="1 2">
    <name type="scientific">Aspergillus costaricaensis CBS 115574</name>
    <dbReference type="NCBI Taxonomy" id="1448317"/>
    <lineage>
        <taxon>Eukaryota</taxon>
        <taxon>Fungi</taxon>
        <taxon>Dikarya</taxon>
        <taxon>Ascomycota</taxon>
        <taxon>Pezizomycotina</taxon>
        <taxon>Eurotiomycetes</taxon>
        <taxon>Eurotiomycetidae</taxon>
        <taxon>Eurotiales</taxon>
        <taxon>Aspergillaceae</taxon>
        <taxon>Aspergillus</taxon>
        <taxon>Aspergillus subgen. Circumdati</taxon>
    </lineage>
</organism>
<dbReference type="Proteomes" id="UP000249748">
    <property type="component" value="Unassembled WGS sequence"/>
</dbReference>
<gene>
    <name evidence="1" type="ORF">BO79DRAFT_22938</name>
</gene>
<accession>A0ACD1IC83</accession>
<evidence type="ECO:0000313" key="2">
    <source>
        <dbReference type="Proteomes" id="UP000249748"/>
    </source>
</evidence>
<evidence type="ECO:0000313" key="1">
    <source>
        <dbReference type="EMBL" id="RAK87906.1"/>
    </source>
</evidence>
<protein>
    <submittedName>
        <fullName evidence="1">Uncharacterized protein</fullName>
    </submittedName>
</protein>
<dbReference type="EMBL" id="KZ824553">
    <property type="protein sequence ID" value="RAK87906.1"/>
    <property type="molecule type" value="Genomic_DNA"/>
</dbReference>
<keyword evidence="2" id="KW-1185">Reference proteome</keyword>
<reference evidence="1" key="1">
    <citation type="submission" date="2018-02" db="EMBL/GenBank/DDBJ databases">
        <title>The genomes of Aspergillus section Nigri reveals drivers in fungal speciation.</title>
        <authorList>
            <consortium name="DOE Joint Genome Institute"/>
            <person name="Vesth T.C."/>
            <person name="Nybo J."/>
            <person name="Theobald S."/>
            <person name="Brandl J."/>
            <person name="Frisvad J.C."/>
            <person name="Nielsen K.F."/>
            <person name="Lyhne E.K."/>
            <person name="Kogle M.E."/>
            <person name="Kuo A."/>
            <person name="Riley R."/>
            <person name="Clum A."/>
            <person name="Nolan M."/>
            <person name="Lipzen A."/>
            <person name="Salamov A."/>
            <person name="Henrissat B."/>
            <person name="Wiebenga A."/>
            <person name="De vries R.P."/>
            <person name="Grigoriev I.V."/>
            <person name="Mortensen U.H."/>
            <person name="Andersen M.R."/>
            <person name="Baker S.E."/>
        </authorList>
    </citation>
    <scope>NUCLEOTIDE SEQUENCE</scope>
    <source>
        <strain evidence="1">CBS 115574</strain>
    </source>
</reference>
<name>A0ACD1IC83_9EURO</name>
<proteinExistence type="predicted"/>